<evidence type="ECO:0000256" key="1">
    <source>
        <dbReference type="SAM" id="SignalP"/>
    </source>
</evidence>
<comment type="caution">
    <text evidence="2">The sequence shown here is derived from an EMBL/GenBank/DDBJ whole genome shotgun (WGS) entry which is preliminary data.</text>
</comment>
<keyword evidence="1" id="KW-0732">Signal</keyword>
<dbReference type="Proteomes" id="UP000215595">
    <property type="component" value="Unassembled WGS sequence"/>
</dbReference>
<name>A0A258FUC8_9CAUL</name>
<accession>A0A258FUC8</accession>
<evidence type="ECO:0000313" key="3">
    <source>
        <dbReference type="Proteomes" id="UP000215595"/>
    </source>
</evidence>
<reference evidence="2 3" key="1">
    <citation type="submission" date="2017-03" db="EMBL/GenBank/DDBJ databases">
        <title>Lifting the veil on microbial sulfur biogeochemistry in mining wastewaters.</title>
        <authorList>
            <person name="Kantor R.S."/>
            <person name="Colenbrander Nelson T."/>
            <person name="Marshall S."/>
            <person name="Bennett D."/>
            <person name="Apte S."/>
            <person name="Camacho D."/>
            <person name="Thomas B.C."/>
            <person name="Warren L.A."/>
            <person name="Banfield J.F."/>
        </authorList>
    </citation>
    <scope>NUCLEOTIDE SEQUENCE [LARGE SCALE GENOMIC DNA]</scope>
    <source>
        <strain evidence="2">32-69-9</strain>
    </source>
</reference>
<evidence type="ECO:0000313" key="2">
    <source>
        <dbReference type="EMBL" id="OYX36091.1"/>
    </source>
</evidence>
<organism evidence="2 3">
    <name type="scientific">Brevundimonas subvibrioides</name>
    <dbReference type="NCBI Taxonomy" id="74313"/>
    <lineage>
        <taxon>Bacteria</taxon>
        <taxon>Pseudomonadati</taxon>
        <taxon>Pseudomonadota</taxon>
        <taxon>Alphaproteobacteria</taxon>
        <taxon>Caulobacterales</taxon>
        <taxon>Caulobacteraceae</taxon>
        <taxon>Brevundimonas</taxon>
    </lineage>
</organism>
<sequence>MRALSLVCALALVAAASTAAAQDPSLNASSGGSRHNAGFSPDPITVSIYSGGGVDASRSIGGSCVGMIAEAPDYEFTYRAGSWPLTFAVDADTDTSLVINAPDGRWYCVDDSEGLNPVLRWGTPQSGSYDIWVGAVGQAGPSTLYITEQN</sequence>
<gene>
    <name evidence="2" type="ORF">B7Z01_00075</name>
</gene>
<protein>
    <submittedName>
        <fullName evidence="2">Peptidase S1</fullName>
    </submittedName>
</protein>
<proteinExistence type="predicted"/>
<dbReference type="AlphaFoldDB" id="A0A258FUC8"/>
<feature type="chain" id="PRO_5013350796" evidence="1">
    <location>
        <begin position="22"/>
        <end position="150"/>
    </location>
</feature>
<dbReference type="EMBL" id="NCEB01000001">
    <property type="protein sequence ID" value="OYX36091.1"/>
    <property type="molecule type" value="Genomic_DNA"/>
</dbReference>
<feature type="signal peptide" evidence="1">
    <location>
        <begin position="1"/>
        <end position="21"/>
    </location>
</feature>